<dbReference type="PANTHER" id="PTHR42718:SF9">
    <property type="entry name" value="MAJOR FACILITATOR SUPERFAMILY MULTIDRUG TRANSPORTER MFSC"/>
    <property type="match status" value="1"/>
</dbReference>
<dbReference type="SUPFAM" id="SSF103473">
    <property type="entry name" value="MFS general substrate transporter"/>
    <property type="match status" value="1"/>
</dbReference>
<sequence length="476" mass="51758">MVSFASRYIAGGIDAAPEEFSLAAACYATVAVVVILGHRYLVQTLGYRRMLRLSLLAFAAGAVLCATAHSVPVFIAGRMVQAVGGSAFFTASRVQVLHYSGKERIPALLCLPFGITLGSALAPILASELLDQGSWRALFWVMLPLTALVDRMVAHSVPEHEPVENEQPDKVHPWAILWLTLGMFLLQFMLERSRYDLFGHPASLAVAGILAAMLLLAYLWIDWRHRTPLISYAEFSSRRYWLGMGIYGFGYLVVSASNYILPIFMVQGLGFPVTASGWSLGLTSLAGLLTIPLHLALMMRWPALKPYLLVSLAGLCAFGWLMSDLGQESTLSSMIWPLILLNTLFMPFALGTAAASTFRGIDEKVFSHAYQVKNSMREVANSVGLSVATIIMQMRGNLHYSRLAETSAAIRPGYGTAAGGPDPWGLLGNPEPAALLRLAGEIDHQATLMACRDFFWGMAVVALATACGVCVARRIR</sequence>
<dbReference type="Pfam" id="PF07690">
    <property type="entry name" value="MFS_1"/>
    <property type="match status" value="1"/>
</dbReference>
<evidence type="ECO:0000313" key="8">
    <source>
        <dbReference type="EMBL" id="GGY08939.1"/>
    </source>
</evidence>
<evidence type="ECO:0000259" key="7">
    <source>
        <dbReference type="PROSITE" id="PS50850"/>
    </source>
</evidence>
<feature type="transmembrane region" description="Helical" evidence="6">
    <location>
        <begin position="174"/>
        <end position="190"/>
    </location>
</feature>
<accession>A0A918NZY2</accession>
<dbReference type="PROSITE" id="PS50850">
    <property type="entry name" value="MFS"/>
    <property type="match status" value="1"/>
</dbReference>
<dbReference type="Proteomes" id="UP000645257">
    <property type="component" value="Unassembled WGS sequence"/>
</dbReference>
<dbReference type="Gene3D" id="1.20.1720.10">
    <property type="entry name" value="Multidrug resistance protein D"/>
    <property type="match status" value="1"/>
</dbReference>
<feature type="transmembrane region" description="Helical" evidence="6">
    <location>
        <begin position="334"/>
        <end position="358"/>
    </location>
</feature>
<dbReference type="InterPro" id="IPR036259">
    <property type="entry name" value="MFS_trans_sf"/>
</dbReference>
<feature type="transmembrane region" description="Helical" evidence="6">
    <location>
        <begin position="20"/>
        <end position="38"/>
    </location>
</feature>
<evidence type="ECO:0000256" key="3">
    <source>
        <dbReference type="ARBA" id="ARBA00022692"/>
    </source>
</evidence>
<feature type="transmembrane region" description="Helical" evidence="6">
    <location>
        <begin position="202"/>
        <end position="221"/>
    </location>
</feature>
<dbReference type="InterPro" id="IPR011701">
    <property type="entry name" value="MFS"/>
</dbReference>
<name>A0A918NZY2_9NEIS</name>
<feature type="transmembrane region" description="Helical" evidence="6">
    <location>
        <begin position="277"/>
        <end position="297"/>
    </location>
</feature>
<feature type="transmembrane region" description="Helical" evidence="6">
    <location>
        <begin position="50"/>
        <end position="69"/>
    </location>
</feature>
<dbReference type="PANTHER" id="PTHR42718">
    <property type="entry name" value="MAJOR FACILITATOR SUPERFAMILY MULTIDRUG TRANSPORTER MFSC"/>
    <property type="match status" value="1"/>
</dbReference>
<keyword evidence="5 6" id="KW-0472">Membrane</keyword>
<dbReference type="EMBL" id="BMYX01000004">
    <property type="protein sequence ID" value="GGY08939.1"/>
    <property type="molecule type" value="Genomic_DNA"/>
</dbReference>
<comment type="subcellular location">
    <subcellularLocation>
        <location evidence="1">Membrane</location>
        <topology evidence="1">Multi-pass membrane protein</topology>
    </subcellularLocation>
</comment>
<dbReference type="GO" id="GO:0016020">
    <property type="term" value="C:membrane"/>
    <property type="evidence" value="ECO:0007669"/>
    <property type="project" value="UniProtKB-SubCell"/>
</dbReference>
<evidence type="ECO:0000256" key="6">
    <source>
        <dbReference type="SAM" id="Phobius"/>
    </source>
</evidence>
<dbReference type="InterPro" id="IPR020846">
    <property type="entry name" value="MFS_dom"/>
</dbReference>
<reference evidence="8" key="1">
    <citation type="journal article" date="2014" name="Int. J. Syst. Evol. Microbiol.">
        <title>Complete genome sequence of Corynebacterium casei LMG S-19264T (=DSM 44701T), isolated from a smear-ripened cheese.</title>
        <authorList>
            <consortium name="US DOE Joint Genome Institute (JGI-PGF)"/>
            <person name="Walter F."/>
            <person name="Albersmeier A."/>
            <person name="Kalinowski J."/>
            <person name="Ruckert C."/>
        </authorList>
    </citation>
    <scope>NUCLEOTIDE SEQUENCE</scope>
    <source>
        <strain evidence="8">KCTC 32182</strain>
    </source>
</reference>
<feature type="transmembrane region" description="Helical" evidence="6">
    <location>
        <begin position="304"/>
        <end position="322"/>
    </location>
</feature>
<keyword evidence="2" id="KW-0813">Transport</keyword>
<feature type="transmembrane region" description="Helical" evidence="6">
    <location>
        <begin position="454"/>
        <end position="472"/>
    </location>
</feature>
<evidence type="ECO:0000256" key="1">
    <source>
        <dbReference type="ARBA" id="ARBA00004141"/>
    </source>
</evidence>
<evidence type="ECO:0000256" key="5">
    <source>
        <dbReference type="ARBA" id="ARBA00023136"/>
    </source>
</evidence>
<comment type="caution">
    <text evidence="8">The sequence shown here is derived from an EMBL/GenBank/DDBJ whole genome shotgun (WGS) entry which is preliminary data.</text>
</comment>
<feature type="transmembrane region" description="Helical" evidence="6">
    <location>
        <begin position="379"/>
        <end position="396"/>
    </location>
</feature>
<feature type="transmembrane region" description="Helical" evidence="6">
    <location>
        <begin position="241"/>
        <end position="265"/>
    </location>
</feature>
<evidence type="ECO:0000256" key="4">
    <source>
        <dbReference type="ARBA" id="ARBA00022989"/>
    </source>
</evidence>
<dbReference type="Gene3D" id="1.20.1250.20">
    <property type="entry name" value="MFS general substrate transporter like domains"/>
    <property type="match status" value="1"/>
</dbReference>
<evidence type="ECO:0000313" key="9">
    <source>
        <dbReference type="Proteomes" id="UP000645257"/>
    </source>
</evidence>
<proteinExistence type="predicted"/>
<feature type="domain" description="Major facilitator superfamily (MFS) profile" evidence="7">
    <location>
        <begin position="1"/>
        <end position="476"/>
    </location>
</feature>
<keyword evidence="3 6" id="KW-0812">Transmembrane</keyword>
<keyword evidence="9" id="KW-1185">Reference proteome</keyword>
<keyword evidence="4 6" id="KW-1133">Transmembrane helix</keyword>
<evidence type="ECO:0000256" key="2">
    <source>
        <dbReference type="ARBA" id="ARBA00022448"/>
    </source>
</evidence>
<dbReference type="AlphaFoldDB" id="A0A918NZY2"/>
<organism evidence="8 9">
    <name type="scientific">Paludibacterium paludis</name>
    <dbReference type="NCBI Taxonomy" id="1225769"/>
    <lineage>
        <taxon>Bacteria</taxon>
        <taxon>Pseudomonadati</taxon>
        <taxon>Pseudomonadota</taxon>
        <taxon>Betaproteobacteria</taxon>
        <taxon>Neisseriales</taxon>
        <taxon>Chromobacteriaceae</taxon>
        <taxon>Paludibacterium</taxon>
    </lineage>
</organism>
<gene>
    <name evidence="8" type="ORF">GCM10011289_09510</name>
</gene>
<feature type="transmembrane region" description="Helical" evidence="6">
    <location>
        <begin position="106"/>
        <end position="125"/>
    </location>
</feature>
<dbReference type="GO" id="GO:0022857">
    <property type="term" value="F:transmembrane transporter activity"/>
    <property type="evidence" value="ECO:0007669"/>
    <property type="project" value="InterPro"/>
</dbReference>
<protein>
    <submittedName>
        <fullName evidence="8">MFS transporter</fullName>
    </submittedName>
</protein>
<reference evidence="8" key="2">
    <citation type="submission" date="2020-09" db="EMBL/GenBank/DDBJ databases">
        <authorList>
            <person name="Sun Q."/>
            <person name="Kim S."/>
        </authorList>
    </citation>
    <scope>NUCLEOTIDE SEQUENCE</scope>
    <source>
        <strain evidence="8">KCTC 32182</strain>
    </source>
</reference>